<dbReference type="EMBL" id="GBXM01008896">
    <property type="protein sequence ID" value="JAH99681.1"/>
    <property type="molecule type" value="Transcribed_RNA"/>
</dbReference>
<reference evidence="1" key="2">
    <citation type="journal article" date="2015" name="Fish Shellfish Immunol.">
        <title>Early steps in the European eel (Anguilla anguilla)-Vibrio vulnificus interaction in the gills: Role of the RtxA13 toxin.</title>
        <authorList>
            <person name="Callol A."/>
            <person name="Pajuelo D."/>
            <person name="Ebbesson L."/>
            <person name="Teles M."/>
            <person name="MacKenzie S."/>
            <person name="Amaro C."/>
        </authorList>
    </citation>
    <scope>NUCLEOTIDE SEQUENCE</scope>
</reference>
<protein>
    <submittedName>
        <fullName evidence="1">Uncharacterized protein</fullName>
    </submittedName>
</protein>
<sequence length="72" mass="8147">MRKTTTAETRKNINTQSCLLPFSTNRLFFLPVAVQPCHFTSILHRWPLPLSRSLCLAPSYSCSLLLPLSLTL</sequence>
<dbReference type="AlphaFoldDB" id="A0A0E9XB49"/>
<evidence type="ECO:0000313" key="1">
    <source>
        <dbReference type="EMBL" id="JAH99681.1"/>
    </source>
</evidence>
<name>A0A0E9XB49_ANGAN</name>
<proteinExistence type="predicted"/>
<accession>A0A0E9XB49</accession>
<organism evidence="1">
    <name type="scientific">Anguilla anguilla</name>
    <name type="common">European freshwater eel</name>
    <name type="synonym">Muraena anguilla</name>
    <dbReference type="NCBI Taxonomy" id="7936"/>
    <lineage>
        <taxon>Eukaryota</taxon>
        <taxon>Metazoa</taxon>
        <taxon>Chordata</taxon>
        <taxon>Craniata</taxon>
        <taxon>Vertebrata</taxon>
        <taxon>Euteleostomi</taxon>
        <taxon>Actinopterygii</taxon>
        <taxon>Neopterygii</taxon>
        <taxon>Teleostei</taxon>
        <taxon>Anguilliformes</taxon>
        <taxon>Anguillidae</taxon>
        <taxon>Anguilla</taxon>
    </lineage>
</organism>
<reference evidence="1" key="1">
    <citation type="submission" date="2014-11" db="EMBL/GenBank/DDBJ databases">
        <authorList>
            <person name="Amaro Gonzalez C."/>
        </authorList>
    </citation>
    <scope>NUCLEOTIDE SEQUENCE</scope>
</reference>